<dbReference type="PROSITE" id="PS50888">
    <property type="entry name" value="BHLH"/>
    <property type="match status" value="1"/>
</dbReference>
<evidence type="ECO:0000259" key="6">
    <source>
        <dbReference type="PROSITE" id="PS50888"/>
    </source>
</evidence>
<dbReference type="OrthoDB" id="690068at2759"/>
<dbReference type="EMBL" id="KV454538">
    <property type="protein sequence ID" value="ODV70083.1"/>
    <property type="molecule type" value="Genomic_DNA"/>
</dbReference>
<dbReference type="PANTHER" id="PTHR46117:SF3">
    <property type="entry name" value="FI24210P1"/>
    <property type="match status" value="1"/>
</dbReference>
<accession>A0A1E4RS40</accession>
<dbReference type="Proteomes" id="UP000095085">
    <property type="component" value="Unassembled WGS sequence"/>
</dbReference>
<evidence type="ECO:0000256" key="4">
    <source>
        <dbReference type="ARBA" id="ARBA00023242"/>
    </source>
</evidence>
<dbReference type="InterPro" id="IPR036638">
    <property type="entry name" value="HLH_DNA-bd_sf"/>
</dbReference>
<feature type="domain" description="BHLH" evidence="6">
    <location>
        <begin position="320"/>
        <end position="403"/>
    </location>
</feature>
<dbReference type="Gene3D" id="4.10.280.10">
    <property type="entry name" value="Helix-loop-helix DNA-binding domain"/>
    <property type="match status" value="1"/>
</dbReference>
<comment type="subcellular location">
    <subcellularLocation>
        <location evidence="1">Nucleus</location>
    </subcellularLocation>
</comment>
<dbReference type="GeneID" id="30992677"/>
<dbReference type="CDD" id="cd11387">
    <property type="entry name" value="bHLHzip_USF_MITF"/>
    <property type="match status" value="1"/>
</dbReference>
<keyword evidence="2" id="KW-0805">Transcription regulation</keyword>
<reference evidence="8" key="1">
    <citation type="submission" date="2016-05" db="EMBL/GenBank/DDBJ databases">
        <title>Comparative genomics of biotechnologically important yeasts.</title>
        <authorList>
            <consortium name="DOE Joint Genome Institute"/>
            <person name="Riley R."/>
            <person name="Haridas S."/>
            <person name="Wolfe K.H."/>
            <person name="Lopes M.R."/>
            <person name="Hittinger C.T."/>
            <person name="Goker M."/>
            <person name="Salamov A."/>
            <person name="Wisecaver J."/>
            <person name="Long T.M."/>
            <person name="Aerts A.L."/>
            <person name="Barry K."/>
            <person name="Choi C."/>
            <person name="Clum A."/>
            <person name="Coughlan A.Y."/>
            <person name="Deshpande S."/>
            <person name="Douglass A.P."/>
            <person name="Hanson S.J."/>
            <person name="Klenk H.-P."/>
            <person name="Labutti K."/>
            <person name="Lapidus A."/>
            <person name="Lindquist E."/>
            <person name="Lipzen A."/>
            <person name="Meier-Kolthoff J.P."/>
            <person name="Ohm R.A."/>
            <person name="Otillar R.P."/>
            <person name="Pangilinan J."/>
            <person name="Peng Y."/>
            <person name="Rokas A."/>
            <person name="Rosa C.A."/>
            <person name="Scheuner C."/>
            <person name="Sibirny A.A."/>
            <person name="Slot J.C."/>
            <person name="Stielow J.B."/>
            <person name="Sun H."/>
            <person name="Kurtzman C.P."/>
            <person name="Blackwell M."/>
            <person name="Grigoriev I.V."/>
            <person name="Jeffries T.W."/>
        </authorList>
    </citation>
    <scope>NUCLEOTIDE SEQUENCE [LARGE SCALE GENOMIC DNA]</scope>
    <source>
        <strain evidence="8">NRRL Y-1933</strain>
    </source>
</reference>
<keyword evidence="3" id="KW-0804">Transcription</keyword>
<feature type="compositionally biased region" description="Polar residues" evidence="5">
    <location>
        <begin position="47"/>
        <end position="61"/>
    </location>
</feature>
<dbReference type="SMART" id="SM00353">
    <property type="entry name" value="HLH"/>
    <property type="match status" value="1"/>
</dbReference>
<evidence type="ECO:0000313" key="8">
    <source>
        <dbReference type="Proteomes" id="UP000095085"/>
    </source>
</evidence>
<feature type="compositionally biased region" description="Low complexity" evidence="5">
    <location>
        <begin position="86"/>
        <end position="99"/>
    </location>
</feature>
<evidence type="ECO:0000256" key="3">
    <source>
        <dbReference type="ARBA" id="ARBA00023163"/>
    </source>
</evidence>
<organism evidence="7 8">
    <name type="scientific">Hyphopichia burtonii NRRL Y-1933</name>
    <dbReference type="NCBI Taxonomy" id="984485"/>
    <lineage>
        <taxon>Eukaryota</taxon>
        <taxon>Fungi</taxon>
        <taxon>Dikarya</taxon>
        <taxon>Ascomycota</taxon>
        <taxon>Saccharomycotina</taxon>
        <taxon>Pichiomycetes</taxon>
        <taxon>Debaryomycetaceae</taxon>
        <taxon>Hyphopichia</taxon>
    </lineage>
</organism>
<evidence type="ECO:0000313" key="7">
    <source>
        <dbReference type="EMBL" id="ODV70083.1"/>
    </source>
</evidence>
<dbReference type="InterPro" id="IPR011598">
    <property type="entry name" value="bHLH_dom"/>
</dbReference>
<dbReference type="RefSeq" id="XP_020079150.1">
    <property type="nucleotide sequence ID" value="XM_020218127.1"/>
</dbReference>
<dbReference type="FunFam" id="4.10.280.10:FF:000105">
    <property type="entry name" value="Rtg3p"/>
    <property type="match status" value="1"/>
</dbReference>
<proteinExistence type="predicted"/>
<protein>
    <recommendedName>
        <fullName evidence="6">BHLH domain-containing protein</fullName>
    </recommendedName>
</protein>
<dbReference type="Pfam" id="PF00010">
    <property type="entry name" value="HLH"/>
    <property type="match status" value="1"/>
</dbReference>
<dbReference type="InterPro" id="IPR051732">
    <property type="entry name" value="USF"/>
</dbReference>
<evidence type="ECO:0000256" key="1">
    <source>
        <dbReference type="ARBA" id="ARBA00004123"/>
    </source>
</evidence>
<name>A0A1E4RS40_9ASCO</name>
<sequence>MNPNNNSNGTFNQDENNNNFLLNLDNFNNYSNNNLQLGEDNFLGGNEFNSSQQENLGSSVKSDPFLEDLDSLSYNQHLQSPPQNQPPFGRQQYTQQQQQAPQFNQFLDPSQQTTNLDELISPENDASLGFTSNQESTSFLNPQYFSPPNSRSNFNPLNSIAEDSLSSSFNNSSYHSRHGSISVAPPTNMYKETNNTFDMNAGSYLSPPANSQFMSPPTNSNYDNSFDTLVSPNYNASGSYLNSPPSNYQSMRVPNNNNLSTSIPNNGLKTNMLSPPNTSGHFGTSAPSTTSIDQYNNLHSHLTNPGVSTKQLTKEEKLKRRREFHNAVERRRRDLIKERIKELGLLVPPSLLNPQLSAVQTLQKSSEFNSKEINELLSSIKVKETKPNKSTILNKSVDYINHLKYVLEEQDKAKSNLEIQIKSIEERLGTTTISNDQKNFQSNHQPQQQNFNQGSLGGDFFNPDEFFSDLVATESNQGLNTGLNSNNF</sequence>
<keyword evidence="4" id="KW-0539">Nucleus</keyword>
<feature type="region of interest" description="Disordered" evidence="5">
    <location>
        <begin position="75"/>
        <end position="99"/>
    </location>
</feature>
<dbReference type="AlphaFoldDB" id="A0A1E4RS40"/>
<dbReference type="GO" id="GO:0000978">
    <property type="term" value="F:RNA polymerase II cis-regulatory region sequence-specific DNA binding"/>
    <property type="evidence" value="ECO:0007669"/>
    <property type="project" value="TreeGrafter"/>
</dbReference>
<evidence type="ECO:0000256" key="2">
    <source>
        <dbReference type="ARBA" id="ARBA00023015"/>
    </source>
</evidence>
<dbReference type="PANTHER" id="PTHR46117">
    <property type="entry name" value="FI24210P1"/>
    <property type="match status" value="1"/>
</dbReference>
<dbReference type="GO" id="GO:0046983">
    <property type="term" value="F:protein dimerization activity"/>
    <property type="evidence" value="ECO:0007669"/>
    <property type="project" value="InterPro"/>
</dbReference>
<feature type="region of interest" description="Disordered" evidence="5">
    <location>
        <begin position="45"/>
        <end position="64"/>
    </location>
</feature>
<dbReference type="GO" id="GO:0000981">
    <property type="term" value="F:DNA-binding transcription factor activity, RNA polymerase II-specific"/>
    <property type="evidence" value="ECO:0007669"/>
    <property type="project" value="TreeGrafter"/>
</dbReference>
<evidence type="ECO:0000256" key="5">
    <source>
        <dbReference type="SAM" id="MobiDB-lite"/>
    </source>
</evidence>
<gene>
    <name evidence="7" type="ORF">HYPBUDRAFT_101508</name>
</gene>
<dbReference type="SUPFAM" id="SSF47459">
    <property type="entry name" value="HLH, helix-loop-helix DNA-binding domain"/>
    <property type="match status" value="1"/>
</dbReference>
<dbReference type="STRING" id="984485.A0A1E4RS40"/>
<keyword evidence="8" id="KW-1185">Reference proteome</keyword>
<dbReference type="GO" id="GO:0005634">
    <property type="term" value="C:nucleus"/>
    <property type="evidence" value="ECO:0007669"/>
    <property type="project" value="UniProtKB-SubCell"/>
</dbReference>